<accession>A0A397U5V1</accession>
<protein>
    <submittedName>
        <fullName evidence="1">Uncharacterized protein</fullName>
    </submittedName>
</protein>
<dbReference type="EMBL" id="QKWP01001941">
    <property type="protein sequence ID" value="RIB05665.1"/>
    <property type="molecule type" value="Genomic_DNA"/>
</dbReference>
<dbReference type="SUPFAM" id="SSF82171">
    <property type="entry name" value="DPP6 N-terminal domain-like"/>
    <property type="match status" value="1"/>
</dbReference>
<reference evidence="1 2" key="1">
    <citation type="submission" date="2018-06" db="EMBL/GenBank/DDBJ databases">
        <title>Comparative genomics reveals the genomic features of Rhizophagus irregularis, R. cerebriforme, R. diaphanum and Gigaspora rosea, and their symbiotic lifestyle signature.</title>
        <authorList>
            <person name="Morin E."/>
            <person name="San Clemente H."/>
            <person name="Chen E.C.H."/>
            <person name="De La Providencia I."/>
            <person name="Hainaut M."/>
            <person name="Kuo A."/>
            <person name="Kohler A."/>
            <person name="Murat C."/>
            <person name="Tang N."/>
            <person name="Roy S."/>
            <person name="Loubradou J."/>
            <person name="Henrissat B."/>
            <person name="Grigoriev I.V."/>
            <person name="Corradi N."/>
            <person name="Roux C."/>
            <person name="Martin F.M."/>
        </authorList>
    </citation>
    <scope>NUCLEOTIDE SEQUENCE [LARGE SCALE GENOMIC DNA]</scope>
    <source>
        <strain evidence="1 2">DAOM 194757</strain>
    </source>
</reference>
<sequence length="700" mass="81945">MSSSSEAQLIEDQDQTTILINDTPHRGKKINKYVFSPNMKYIATWNDDDKSIVGWTVSEELIIEPDYSIDTNLLKNILNTDKLENILRYAKFEFSGLIGVSNFKHIALFLNERNGPYNFEIIDITTKSRQILKAQGLKGKIDHSQNITFLENDDLVVIKGEPVYRAYIFSRSNKQWKCKDSIELKKYNQAIIFKDGKLLLLFDIPFIIRQWNLITRKFEAQYILNWNLKQKKGFLNIEFNSDKTLLAVSGSQEKRNKQKFCLVYVYSTESGLMIASRKFNDTYSHNFRFIGLREEERLFFSGPQFDTQIYNSYILNPNTHTLDKPPDSHVLRDIYPVNFDTYCAESSKISPYGSPYSIVLNIISDYIININNNNLSIQRLSQNDNWINYLKLKEAYMGETFYNVKEIKQFIKTTLDKCKSNQILIQNYTHEYKEYSCASYNWIIETTVHNLEKNEYYVSLKARLDTDEEIDGKGIFFFEDKDGYILEIKVFGNGDILLVFSTKDLSGIQIWSLDLDSEENKIKFIYSWYDRFKPEKVETESIIRLLTFFNDKSGGMKNLPPPAFDKLIFESFGYVSWITEDVLIHGMNNVSMLKLYSKDMIYELIRRKDDEHLLELLDNCLTHSLELLRNGEIHNFIMLTDQITSTLVRLENYNENLRATERFLSKINLLVPDNYETAIDSSSLSYHLKFCVLILKKPLS</sequence>
<dbReference type="AlphaFoldDB" id="A0A397U5V1"/>
<dbReference type="OrthoDB" id="10347099at2759"/>
<gene>
    <name evidence="1" type="ORF">C2G38_576680</name>
</gene>
<dbReference type="Proteomes" id="UP000266673">
    <property type="component" value="Unassembled WGS sequence"/>
</dbReference>
<keyword evidence="2" id="KW-1185">Reference proteome</keyword>
<evidence type="ECO:0000313" key="1">
    <source>
        <dbReference type="EMBL" id="RIB05665.1"/>
    </source>
</evidence>
<evidence type="ECO:0000313" key="2">
    <source>
        <dbReference type="Proteomes" id="UP000266673"/>
    </source>
</evidence>
<proteinExistence type="predicted"/>
<organism evidence="1 2">
    <name type="scientific">Gigaspora rosea</name>
    <dbReference type="NCBI Taxonomy" id="44941"/>
    <lineage>
        <taxon>Eukaryota</taxon>
        <taxon>Fungi</taxon>
        <taxon>Fungi incertae sedis</taxon>
        <taxon>Mucoromycota</taxon>
        <taxon>Glomeromycotina</taxon>
        <taxon>Glomeromycetes</taxon>
        <taxon>Diversisporales</taxon>
        <taxon>Gigasporaceae</taxon>
        <taxon>Gigaspora</taxon>
    </lineage>
</organism>
<comment type="caution">
    <text evidence="1">The sequence shown here is derived from an EMBL/GenBank/DDBJ whole genome shotgun (WGS) entry which is preliminary data.</text>
</comment>
<name>A0A397U5V1_9GLOM</name>